<keyword evidence="10" id="KW-1185">Reference proteome</keyword>
<evidence type="ECO:0000313" key="9">
    <source>
        <dbReference type="EMBL" id="KNE56815.1"/>
    </source>
</evidence>
<keyword evidence="4 6" id="KW-0067">ATP-binding</keyword>
<evidence type="ECO:0000256" key="4">
    <source>
        <dbReference type="ARBA" id="ARBA00022840"/>
    </source>
</evidence>
<dbReference type="Gene3D" id="1.10.8.10">
    <property type="entry name" value="DNA helicase RuvA subunit, C-terminal domain"/>
    <property type="match status" value="1"/>
</dbReference>
<dbReference type="VEuPathDB" id="FungiDB:AMAG_02589"/>
<dbReference type="eggNOG" id="KOG0418">
    <property type="taxonomic scope" value="Eukaryota"/>
</dbReference>
<evidence type="ECO:0000313" key="10">
    <source>
        <dbReference type="Proteomes" id="UP000054350"/>
    </source>
</evidence>
<evidence type="ECO:0000259" key="8">
    <source>
        <dbReference type="PROSITE" id="PS50127"/>
    </source>
</evidence>
<sequence>MPDTRRLQRELKEAASATAADGSAIKLELVGTDLTHMKGEIAGPAGTPYEGGRFVLDIKIPDTYPFAPPIIKFETSVYHPNVSSQTGAICLDILRNEWTPVLGIAKALLSVQQLLESPEPDDPQDAVVAAHYKRDRRDFERTAAAWTQFYAKTGDAATDVDFDKLGVDARAVQRLVEMGFDKAAVVRALRQAQGNEDAAVETLLSSME</sequence>
<gene>
    <name evidence="9" type="ORF">AMAG_02589</name>
</gene>
<dbReference type="SUPFAM" id="SSF46934">
    <property type="entry name" value="UBA-like"/>
    <property type="match status" value="1"/>
</dbReference>
<dbReference type="InterPro" id="IPR000608">
    <property type="entry name" value="UBC"/>
</dbReference>
<dbReference type="PROSITE" id="PS50127">
    <property type="entry name" value="UBC_2"/>
    <property type="match status" value="1"/>
</dbReference>
<evidence type="ECO:0000259" key="7">
    <source>
        <dbReference type="PROSITE" id="PS50030"/>
    </source>
</evidence>
<dbReference type="GO" id="GO:0005524">
    <property type="term" value="F:ATP binding"/>
    <property type="evidence" value="ECO:0007669"/>
    <property type="project" value="UniProtKB-UniRule"/>
</dbReference>
<comment type="similarity">
    <text evidence="6">Belongs to the ubiquitin-conjugating enzyme family.</text>
</comment>
<dbReference type="AlphaFoldDB" id="A0A0L0S327"/>
<dbReference type="FunFam" id="1.10.8.10:FF:000003">
    <property type="entry name" value="UV excision repair protein RAD23 homolog"/>
    <property type="match status" value="1"/>
</dbReference>
<evidence type="ECO:0000256" key="5">
    <source>
        <dbReference type="PROSITE-ProRule" id="PRU10133"/>
    </source>
</evidence>
<protein>
    <submittedName>
        <fullName evidence="9">Uncharacterized protein</fullName>
    </submittedName>
</protein>
<dbReference type="PANTHER" id="PTHR24068">
    <property type="entry name" value="UBIQUITIN-CONJUGATING ENZYME E2"/>
    <property type="match status" value="1"/>
</dbReference>
<name>A0A0L0S327_ALLM3</name>
<dbReference type="PROSITE" id="PS00183">
    <property type="entry name" value="UBC_1"/>
    <property type="match status" value="1"/>
</dbReference>
<dbReference type="Proteomes" id="UP000054350">
    <property type="component" value="Unassembled WGS sequence"/>
</dbReference>
<dbReference type="GO" id="GO:0016740">
    <property type="term" value="F:transferase activity"/>
    <property type="evidence" value="ECO:0007669"/>
    <property type="project" value="UniProtKB-KW"/>
</dbReference>
<dbReference type="SMART" id="SM00212">
    <property type="entry name" value="UBCc"/>
    <property type="match status" value="1"/>
</dbReference>
<feature type="active site" description="Glycyl thioester intermediate" evidence="5">
    <location>
        <position position="90"/>
    </location>
</feature>
<keyword evidence="1" id="KW-0808">Transferase</keyword>
<evidence type="ECO:0000256" key="2">
    <source>
        <dbReference type="ARBA" id="ARBA00022741"/>
    </source>
</evidence>
<feature type="domain" description="UBC core" evidence="8">
    <location>
        <begin position="2"/>
        <end position="152"/>
    </location>
</feature>
<dbReference type="InterPro" id="IPR016135">
    <property type="entry name" value="UBQ-conjugating_enzyme/RWD"/>
</dbReference>
<dbReference type="SUPFAM" id="SSF54495">
    <property type="entry name" value="UBC-like"/>
    <property type="match status" value="1"/>
</dbReference>
<evidence type="ECO:0000256" key="1">
    <source>
        <dbReference type="ARBA" id="ARBA00022679"/>
    </source>
</evidence>
<feature type="domain" description="UBA" evidence="7">
    <location>
        <begin position="166"/>
        <end position="206"/>
    </location>
</feature>
<evidence type="ECO:0000256" key="3">
    <source>
        <dbReference type="ARBA" id="ARBA00022786"/>
    </source>
</evidence>
<keyword evidence="3 6" id="KW-0833">Ubl conjugation pathway</keyword>
<dbReference type="Pfam" id="PF00627">
    <property type="entry name" value="UBA"/>
    <property type="match status" value="1"/>
</dbReference>
<organism evidence="9 10">
    <name type="scientific">Allomyces macrogynus (strain ATCC 38327)</name>
    <name type="common">Allomyces javanicus var. macrogynus</name>
    <dbReference type="NCBI Taxonomy" id="578462"/>
    <lineage>
        <taxon>Eukaryota</taxon>
        <taxon>Fungi</taxon>
        <taxon>Fungi incertae sedis</taxon>
        <taxon>Blastocladiomycota</taxon>
        <taxon>Blastocladiomycetes</taxon>
        <taxon>Blastocladiales</taxon>
        <taxon>Blastocladiaceae</taxon>
        <taxon>Allomyces</taxon>
    </lineage>
</organism>
<dbReference type="SMART" id="SM00165">
    <property type="entry name" value="UBA"/>
    <property type="match status" value="1"/>
</dbReference>
<proteinExistence type="inferred from homology"/>
<dbReference type="Gene3D" id="3.10.110.10">
    <property type="entry name" value="Ubiquitin Conjugating Enzyme"/>
    <property type="match status" value="1"/>
</dbReference>
<evidence type="ECO:0000256" key="6">
    <source>
        <dbReference type="RuleBase" id="RU362109"/>
    </source>
</evidence>
<dbReference type="STRING" id="578462.A0A0L0S327"/>
<reference evidence="10" key="2">
    <citation type="submission" date="2009-11" db="EMBL/GenBank/DDBJ databases">
        <title>The Genome Sequence of Allomyces macrogynus strain ATCC 38327.</title>
        <authorList>
            <consortium name="The Broad Institute Genome Sequencing Platform"/>
            <person name="Russ C."/>
            <person name="Cuomo C."/>
            <person name="Shea T."/>
            <person name="Young S.K."/>
            <person name="Zeng Q."/>
            <person name="Koehrsen M."/>
            <person name="Haas B."/>
            <person name="Borodovsky M."/>
            <person name="Guigo R."/>
            <person name="Alvarado L."/>
            <person name="Berlin A."/>
            <person name="Borenstein D."/>
            <person name="Chen Z."/>
            <person name="Engels R."/>
            <person name="Freedman E."/>
            <person name="Gellesch M."/>
            <person name="Goldberg J."/>
            <person name="Griggs A."/>
            <person name="Gujja S."/>
            <person name="Heiman D."/>
            <person name="Hepburn T."/>
            <person name="Howarth C."/>
            <person name="Jen D."/>
            <person name="Larson L."/>
            <person name="Lewis B."/>
            <person name="Mehta T."/>
            <person name="Park D."/>
            <person name="Pearson M."/>
            <person name="Roberts A."/>
            <person name="Saif S."/>
            <person name="Shenoy N."/>
            <person name="Sisk P."/>
            <person name="Stolte C."/>
            <person name="Sykes S."/>
            <person name="Walk T."/>
            <person name="White J."/>
            <person name="Yandava C."/>
            <person name="Burger G."/>
            <person name="Gray M.W."/>
            <person name="Holland P.W.H."/>
            <person name="King N."/>
            <person name="Lang F.B.F."/>
            <person name="Roger A.J."/>
            <person name="Ruiz-Trillo I."/>
            <person name="Lander E."/>
            <person name="Nusbaum C."/>
        </authorList>
    </citation>
    <scope>NUCLEOTIDE SEQUENCE [LARGE SCALE GENOMIC DNA]</scope>
    <source>
        <strain evidence="10">ATCC 38327</strain>
    </source>
</reference>
<dbReference type="InterPro" id="IPR009060">
    <property type="entry name" value="UBA-like_sf"/>
</dbReference>
<dbReference type="EMBL" id="GG745331">
    <property type="protein sequence ID" value="KNE56815.1"/>
    <property type="molecule type" value="Genomic_DNA"/>
</dbReference>
<dbReference type="CDD" id="cd23800">
    <property type="entry name" value="UBCc_UBE2K"/>
    <property type="match status" value="1"/>
</dbReference>
<keyword evidence="2 6" id="KW-0547">Nucleotide-binding</keyword>
<dbReference type="InterPro" id="IPR023313">
    <property type="entry name" value="UBQ-conjugating_AS"/>
</dbReference>
<dbReference type="PROSITE" id="PS50030">
    <property type="entry name" value="UBA"/>
    <property type="match status" value="1"/>
</dbReference>
<dbReference type="OMA" id="THLRGQF"/>
<dbReference type="OrthoDB" id="9993688at2759"/>
<reference evidence="9 10" key="1">
    <citation type="submission" date="2009-11" db="EMBL/GenBank/DDBJ databases">
        <title>Annotation of Allomyces macrogynus ATCC 38327.</title>
        <authorList>
            <consortium name="The Broad Institute Genome Sequencing Platform"/>
            <person name="Russ C."/>
            <person name="Cuomo C."/>
            <person name="Burger G."/>
            <person name="Gray M.W."/>
            <person name="Holland P.W.H."/>
            <person name="King N."/>
            <person name="Lang F.B.F."/>
            <person name="Roger A.J."/>
            <person name="Ruiz-Trillo I."/>
            <person name="Young S.K."/>
            <person name="Zeng Q."/>
            <person name="Gargeya S."/>
            <person name="Fitzgerald M."/>
            <person name="Haas B."/>
            <person name="Abouelleil A."/>
            <person name="Alvarado L."/>
            <person name="Arachchi H.M."/>
            <person name="Berlin A."/>
            <person name="Chapman S.B."/>
            <person name="Gearin G."/>
            <person name="Goldberg J."/>
            <person name="Griggs A."/>
            <person name="Gujja S."/>
            <person name="Hansen M."/>
            <person name="Heiman D."/>
            <person name="Howarth C."/>
            <person name="Larimer J."/>
            <person name="Lui A."/>
            <person name="MacDonald P.J.P."/>
            <person name="McCowen C."/>
            <person name="Montmayeur A."/>
            <person name="Murphy C."/>
            <person name="Neiman D."/>
            <person name="Pearson M."/>
            <person name="Priest M."/>
            <person name="Roberts A."/>
            <person name="Saif S."/>
            <person name="Shea T."/>
            <person name="Sisk P."/>
            <person name="Stolte C."/>
            <person name="Sykes S."/>
            <person name="Wortman J."/>
            <person name="Nusbaum C."/>
            <person name="Birren B."/>
        </authorList>
    </citation>
    <scope>NUCLEOTIDE SEQUENCE [LARGE SCALE GENOMIC DNA]</scope>
    <source>
        <strain evidence="9 10">ATCC 38327</strain>
    </source>
</reference>
<dbReference type="InterPro" id="IPR015940">
    <property type="entry name" value="UBA"/>
</dbReference>
<accession>A0A0L0S327</accession>
<dbReference type="Pfam" id="PF00179">
    <property type="entry name" value="UQ_con"/>
    <property type="match status" value="1"/>
</dbReference>